<evidence type="ECO:0000313" key="17">
    <source>
        <dbReference type="Proteomes" id="UP000008837"/>
    </source>
</evidence>
<feature type="chain" id="PRO_5002725531" description="Aminopeptidase" evidence="12">
    <location>
        <begin position="22"/>
        <end position="941"/>
    </location>
</feature>
<accession>A8QA89</accession>
<dbReference type="SUPFAM" id="SSF55486">
    <property type="entry name" value="Metalloproteases ('zincins'), catalytic domain"/>
    <property type="match status" value="1"/>
</dbReference>
<dbReference type="OMA" id="AWDFIQV"/>
<dbReference type="GO" id="GO:0008270">
    <property type="term" value="F:zinc ion binding"/>
    <property type="evidence" value="ECO:0007669"/>
    <property type="project" value="UniProtKB-UniRule"/>
</dbReference>
<dbReference type="GO" id="GO:0006508">
    <property type="term" value="P:proteolysis"/>
    <property type="evidence" value="ECO:0007669"/>
    <property type="project" value="UniProtKB-KW"/>
</dbReference>
<evidence type="ECO:0000259" key="15">
    <source>
        <dbReference type="Pfam" id="PF17900"/>
    </source>
</evidence>
<feature type="binding site" evidence="9">
    <location>
        <position position="367"/>
    </location>
    <ligand>
        <name>Zn(2+)</name>
        <dbReference type="ChEBI" id="CHEBI:29105"/>
        <note>catalytic</note>
    </ligand>
</feature>
<dbReference type="GO" id="GO:0042277">
    <property type="term" value="F:peptide binding"/>
    <property type="evidence" value="ECO:0007669"/>
    <property type="project" value="TreeGrafter"/>
</dbReference>
<feature type="domain" description="ERAP1-like C-terminal" evidence="14">
    <location>
        <begin position="592"/>
        <end position="910"/>
    </location>
</feature>
<dbReference type="GO" id="GO:0005737">
    <property type="term" value="C:cytoplasm"/>
    <property type="evidence" value="ECO:0007669"/>
    <property type="project" value="TreeGrafter"/>
</dbReference>
<dbReference type="Gene3D" id="1.10.390.10">
    <property type="entry name" value="Neutral Protease Domain 2"/>
    <property type="match status" value="1"/>
</dbReference>
<feature type="site" description="Transition state stabilizer" evidence="10">
    <location>
        <position position="457"/>
    </location>
</feature>
<evidence type="ECO:0000259" key="14">
    <source>
        <dbReference type="Pfam" id="PF11838"/>
    </source>
</evidence>
<dbReference type="Pfam" id="PF11838">
    <property type="entry name" value="ERAP1_C"/>
    <property type="match status" value="1"/>
</dbReference>
<dbReference type="PANTHER" id="PTHR11533">
    <property type="entry name" value="PROTEASE M1 ZINC METALLOPROTEASE"/>
    <property type="match status" value="1"/>
</dbReference>
<dbReference type="Proteomes" id="UP000008837">
    <property type="component" value="Unassembled WGS sequence"/>
</dbReference>
<dbReference type="GO" id="GO:0016020">
    <property type="term" value="C:membrane"/>
    <property type="evidence" value="ECO:0007669"/>
    <property type="project" value="TreeGrafter"/>
</dbReference>
<dbReference type="InterPro" id="IPR034016">
    <property type="entry name" value="M1_APN-typ"/>
</dbReference>
<comment type="similarity">
    <text evidence="1 11">Belongs to the peptidase M1 family.</text>
</comment>
<evidence type="ECO:0000256" key="9">
    <source>
        <dbReference type="PIRSR" id="PIRSR634016-3"/>
    </source>
</evidence>
<evidence type="ECO:0000256" key="12">
    <source>
        <dbReference type="SAM" id="SignalP"/>
    </source>
</evidence>
<comment type="cofactor">
    <cofactor evidence="9 11">
        <name>Zn(2+)</name>
        <dbReference type="ChEBI" id="CHEBI:29105"/>
    </cofactor>
    <text evidence="9 11">Binds 1 zinc ion per subunit.</text>
</comment>
<reference evidence="16 17" key="1">
    <citation type="journal article" date="2007" name="Proc. Natl. Acad. Sci. U.S.A.">
        <title>Dandruff-associated Malassezia genomes reveal convergent and divergent virulence traits shared with plant and human fungal pathogens.</title>
        <authorList>
            <person name="Xu J."/>
            <person name="Saunders C.W."/>
            <person name="Hu P."/>
            <person name="Grant R.A."/>
            <person name="Boekhout T."/>
            <person name="Kuramae E.E."/>
            <person name="Kronstad J.W."/>
            <person name="Deangelis Y.M."/>
            <person name="Reeder N.L."/>
            <person name="Johnstone K.R."/>
            <person name="Leland M."/>
            <person name="Fieno A.M."/>
            <person name="Begley W.M."/>
            <person name="Sun Y."/>
            <person name="Lacey M.P."/>
            <person name="Chaudhary T."/>
            <person name="Keough T."/>
            <person name="Chu L."/>
            <person name="Sears R."/>
            <person name="Yuan B."/>
            <person name="Dawson T.L.Jr."/>
        </authorList>
    </citation>
    <scope>NUCLEOTIDE SEQUENCE [LARGE SCALE GENOMIC DNA]</scope>
    <source>
        <strain evidence="17">ATCC MYA-4612 / CBS 7966</strain>
    </source>
</reference>
<dbReference type="InterPro" id="IPR050344">
    <property type="entry name" value="Peptidase_M1_aminopeptidases"/>
</dbReference>
<keyword evidence="3 11" id="KW-0645">Protease</keyword>
<evidence type="ECO:0000256" key="3">
    <source>
        <dbReference type="ARBA" id="ARBA00022670"/>
    </source>
</evidence>
<evidence type="ECO:0000259" key="13">
    <source>
        <dbReference type="Pfam" id="PF01433"/>
    </source>
</evidence>
<evidence type="ECO:0000256" key="4">
    <source>
        <dbReference type="ARBA" id="ARBA00022723"/>
    </source>
</evidence>
<evidence type="ECO:0000256" key="7">
    <source>
        <dbReference type="ARBA" id="ARBA00023049"/>
    </source>
</evidence>
<dbReference type="FunCoup" id="A8QA89">
    <property type="interactions" value="444"/>
</dbReference>
<protein>
    <recommendedName>
        <fullName evidence="11">Aminopeptidase</fullName>
        <ecNumber evidence="11">3.4.11.-</ecNumber>
    </recommendedName>
</protein>
<dbReference type="FunFam" id="1.25.50.20:FF:000002">
    <property type="entry name" value="Aminopeptidase"/>
    <property type="match status" value="1"/>
</dbReference>
<sequence length="941" mass="105905">MWAPSSVATAFLLAWKALVHQRETHVPATLLPSVKIPSSSQSVHLPDTARPTHYDLSIMSDLQDLEFAGGVNITLDILKSTSILEFHAGRNLQLGRVRVQTQDGDMYTVTPTIHHDRERAMVKLPKKLGENERVFLSTGFRAAIDRSLRGFYYSTWAHEGQMGRYALTQFEPTSARRAYPGWDEPAYKANFTFRMLHRVNTTALANMPSAYERSVDKEEVRQLLQTRSSGLSLHQYNLDEWLLTEFETTPKMATYLVAWANGAFLHVSNTTISPLTGRVIPLRMYTTPDLIHQAAFSTEAMAKILPEYEKVFDIAYPLPKLDALVAADFDFGAMENWGLITGRSSIFMHDESMGLRGMKNTAGVMSHEIAHMWFGDIATIAWWESLWLNEAFATLMGEVIVLDRVFPAWKSASEFVVMHWMRALQLDAKRSSHQIEIPLQSERVEDEITQVFDDISYSKGASVLRMLSHMLGKDVFLRGVSLYLKKHLYGSTVTADLWDGISQAAGIDVNTIMSNWILQQGFPVISATEKGDSIYVEQHRFLQTGDPTPEEDSTLWHVPLGLKTKKYVDSKSMLRGQRSMHIPFERANSSFWKLNADTTGVYRVVYTPEHLARLGEVASLGPSSPLSVEDRVGLIDDAYSLAHAGYSRTSSALTLTHALHGETSSLVLQALALKLEQLSSAWWEQAASVRVGLNQFRADLFGPLARKLSFNVRDDDSTETRELRTTVISAAAAAGDAWTLGEIHRRFTHWQDTGDDSLIHPDVLRTVLSEAVKHGDAQAYKTVLQLYHAPPTPLHRTCALMALGSVQRPDLIARTLSLVFDGDIKTQDYTYIFNALSSNTFSRRALWNETKKHFDELSKRLEGNFSLMGVVKAAISALSSEEDLADIQRFFAHRSTTMYHMSLAQGLESVLSQARWIQRDAEDVQQWLFQHHYLPTLMSVV</sequence>
<evidence type="ECO:0000256" key="11">
    <source>
        <dbReference type="RuleBase" id="RU364040"/>
    </source>
</evidence>
<keyword evidence="7 11" id="KW-0482">Metalloprotease</keyword>
<feature type="binding site" evidence="9">
    <location>
        <position position="390"/>
    </location>
    <ligand>
        <name>Zn(2+)</name>
        <dbReference type="ChEBI" id="CHEBI:29105"/>
        <note>catalytic</note>
    </ligand>
</feature>
<feature type="domain" description="Peptidase M1 membrane alanine aminopeptidase" evidence="13">
    <location>
        <begin position="296"/>
        <end position="516"/>
    </location>
</feature>
<dbReference type="FunFam" id="1.10.390.10:FF:000006">
    <property type="entry name" value="Puromycin-sensitive aminopeptidase"/>
    <property type="match status" value="1"/>
</dbReference>
<dbReference type="CDD" id="cd09601">
    <property type="entry name" value="M1_APN-Q_like"/>
    <property type="match status" value="1"/>
</dbReference>
<evidence type="ECO:0000256" key="2">
    <source>
        <dbReference type="ARBA" id="ARBA00022438"/>
    </source>
</evidence>
<dbReference type="Pfam" id="PF01433">
    <property type="entry name" value="Peptidase_M1"/>
    <property type="match status" value="1"/>
</dbReference>
<dbReference type="GeneID" id="5853487"/>
<dbReference type="KEGG" id="mgl:MGL_3648"/>
<evidence type="ECO:0000256" key="5">
    <source>
        <dbReference type="ARBA" id="ARBA00022801"/>
    </source>
</evidence>
<feature type="domain" description="Aminopeptidase N-like N-terminal" evidence="15">
    <location>
        <begin position="51"/>
        <end position="256"/>
    </location>
</feature>
<dbReference type="PANTHER" id="PTHR11533:SF174">
    <property type="entry name" value="PUROMYCIN-SENSITIVE AMINOPEPTIDASE-RELATED"/>
    <property type="match status" value="1"/>
</dbReference>
<dbReference type="Gene3D" id="2.60.40.1910">
    <property type="match status" value="1"/>
</dbReference>
<keyword evidence="6 9" id="KW-0862">Zinc</keyword>
<dbReference type="VEuPathDB" id="FungiDB:MGL_3648"/>
<dbReference type="InterPro" id="IPR042097">
    <property type="entry name" value="Aminopeptidase_N-like_N_sf"/>
</dbReference>
<dbReference type="STRING" id="425265.A8QA89"/>
<dbReference type="GO" id="GO:0005615">
    <property type="term" value="C:extracellular space"/>
    <property type="evidence" value="ECO:0007669"/>
    <property type="project" value="TreeGrafter"/>
</dbReference>
<dbReference type="InterPro" id="IPR027268">
    <property type="entry name" value="Peptidase_M4/M1_CTD_sf"/>
</dbReference>
<dbReference type="GO" id="GO:0070006">
    <property type="term" value="F:metalloaminopeptidase activity"/>
    <property type="evidence" value="ECO:0007669"/>
    <property type="project" value="TreeGrafter"/>
</dbReference>
<dbReference type="InterPro" id="IPR045357">
    <property type="entry name" value="Aminopeptidase_N-like_N"/>
</dbReference>
<gene>
    <name evidence="16" type="ORF">MGL_3648</name>
</gene>
<dbReference type="EMBL" id="AAYY01000014">
    <property type="protein sequence ID" value="EDP41967.1"/>
    <property type="molecule type" value="Genomic_DNA"/>
</dbReference>
<dbReference type="InParanoid" id="A8QA89"/>
<dbReference type="OrthoDB" id="10031169at2759"/>
<comment type="caution">
    <text evidence="16">The sequence shown here is derived from an EMBL/GenBank/DDBJ whole genome shotgun (WGS) entry which is preliminary data.</text>
</comment>
<dbReference type="InterPro" id="IPR014782">
    <property type="entry name" value="Peptidase_M1_dom"/>
</dbReference>
<feature type="active site" description="Proton acceptor" evidence="8">
    <location>
        <position position="368"/>
    </location>
</feature>
<dbReference type="EC" id="3.4.11.-" evidence="11"/>
<evidence type="ECO:0000256" key="10">
    <source>
        <dbReference type="PIRSR" id="PIRSR634016-4"/>
    </source>
</evidence>
<dbReference type="RefSeq" id="XP_001729181.1">
    <property type="nucleotide sequence ID" value="XM_001729129.1"/>
</dbReference>
<dbReference type="InterPro" id="IPR024571">
    <property type="entry name" value="ERAP1-like_C_dom"/>
</dbReference>
<keyword evidence="17" id="KW-1185">Reference proteome</keyword>
<proteinExistence type="inferred from homology"/>
<evidence type="ECO:0000256" key="8">
    <source>
        <dbReference type="PIRSR" id="PIRSR634016-1"/>
    </source>
</evidence>
<keyword evidence="5 11" id="KW-0378">Hydrolase</keyword>
<organism evidence="16 17">
    <name type="scientific">Malassezia globosa (strain ATCC MYA-4612 / CBS 7966)</name>
    <name type="common">Dandruff-associated fungus</name>
    <dbReference type="NCBI Taxonomy" id="425265"/>
    <lineage>
        <taxon>Eukaryota</taxon>
        <taxon>Fungi</taxon>
        <taxon>Dikarya</taxon>
        <taxon>Basidiomycota</taxon>
        <taxon>Ustilaginomycotina</taxon>
        <taxon>Malasseziomycetes</taxon>
        <taxon>Malasseziales</taxon>
        <taxon>Malasseziaceae</taxon>
        <taxon>Malassezia</taxon>
    </lineage>
</organism>
<evidence type="ECO:0000256" key="1">
    <source>
        <dbReference type="ARBA" id="ARBA00010136"/>
    </source>
</evidence>
<keyword evidence="12" id="KW-0732">Signal</keyword>
<evidence type="ECO:0000313" key="16">
    <source>
        <dbReference type="EMBL" id="EDP41967.1"/>
    </source>
</evidence>
<feature type="binding site" evidence="9">
    <location>
        <position position="371"/>
    </location>
    <ligand>
        <name>Zn(2+)</name>
        <dbReference type="ChEBI" id="CHEBI:29105"/>
        <note>catalytic</note>
    </ligand>
</feature>
<dbReference type="SUPFAM" id="SSF63737">
    <property type="entry name" value="Leukotriene A4 hydrolase N-terminal domain"/>
    <property type="match status" value="1"/>
</dbReference>
<keyword evidence="2 11" id="KW-0031">Aminopeptidase</keyword>
<dbReference type="Gene3D" id="2.60.40.1730">
    <property type="entry name" value="tricorn interacting facor f3 domain"/>
    <property type="match status" value="1"/>
</dbReference>
<dbReference type="GO" id="GO:0043171">
    <property type="term" value="P:peptide catabolic process"/>
    <property type="evidence" value="ECO:0007669"/>
    <property type="project" value="TreeGrafter"/>
</dbReference>
<keyword evidence="4 9" id="KW-0479">Metal-binding</keyword>
<dbReference type="FunFam" id="2.60.40.1910:FF:000004">
    <property type="entry name" value="Aminopeptidase"/>
    <property type="match status" value="1"/>
</dbReference>
<evidence type="ECO:0000256" key="6">
    <source>
        <dbReference type="ARBA" id="ARBA00022833"/>
    </source>
</evidence>
<dbReference type="Pfam" id="PF17900">
    <property type="entry name" value="Peptidase_M1_N"/>
    <property type="match status" value="1"/>
</dbReference>
<dbReference type="Gene3D" id="1.25.50.20">
    <property type="match status" value="1"/>
</dbReference>
<feature type="signal peptide" evidence="12">
    <location>
        <begin position="1"/>
        <end position="21"/>
    </location>
</feature>
<dbReference type="AlphaFoldDB" id="A8QA89"/>
<name>A8QA89_MALGO</name>